<organism evidence="4 7">
    <name type="scientific">Streptococcus acidominimus</name>
    <dbReference type="NCBI Taxonomy" id="1326"/>
    <lineage>
        <taxon>Bacteria</taxon>
        <taxon>Bacillati</taxon>
        <taxon>Bacillota</taxon>
        <taxon>Bacilli</taxon>
        <taxon>Lactobacillales</taxon>
        <taxon>Streptococcaceae</taxon>
        <taxon>Streptococcus</taxon>
    </lineage>
</organism>
<reference evidence="6 9" key="4">
    <citation type="submission" date="2019-03" db="EMBL/GenBank/DDBJ databases">
        <title>Diversity of the mouse oral microbiome.</title>
        <authorList>
            <person name="Joseph S."/>
            <person name="Aduse-Opoku J."/>
            <person name="Curtis M."/>
            <person name="Wade W."/>
            <person name="Hashim A."/>
        </authorList>
    </citation>
    <scope>NUCLEOTIDE SEQUENCE [LARGE SCALE GENOMIC DNA]</scope>
    <source>
        <strain evidence="6 9">HT4</strain>
    </source>
</reference>
<dbReference type="Proteomes" id="UP000255213">
    <property type="component" value="Unassembled WGS sequence"/>
</dbReference>
<dbReference type="InterPro" id="IPR000182">
    <property type="entry name" value="GNAT_dom"/>
</dbReference>
<dbReference type="CDD" id="cd04301">
    <property type="entry name" value="NAT_SF"/>
    <property type="match status" value="1"/>
</dbReference>
<evidence type="ECO:0000313" key="6">
    <source>
        <dbReference type="EMBL" id="TFU30954.1"/>
    </source>
</evidence>
<dbReference type="PANTHER" id="PTHR43877">
    <property type="entry name" value="AMINOALKYLPHOSPHONATE N-ACETYLTRANSFERASE-RELATED-RELATED"/>
    <property type="match status" value="1"/>
</dbReference>
<dbReference type="RefSeq" id="WP_075099877.1">
    <property type="nucleotide sequence ID" value="NZ_CAKOCW010000046.1"/>
</dbReference>
<reference evidence="4" key="1">
    <citation type="submission" date="2016-12" db="EMBL/GenBank/DDBJ databases">
        <authorList>
            <person name="Song W.-J."/>
            <person name="Kurnit D.M."/>
        </authorList>
    </citation>
    <scope>NUCLEOTIDE SEQUENCE [LARGE SCALE GENOMIC DNA]</scope>
    <source>
        <strain evidence="4">ATCC 51725</strain>
    </source>
</reference>
<evidence type="ECO:0000256" key="1">
    <source>
        <dbReference type="ARBA" id="ARBA00022679"/>
    </source>
</evidence>
<accession>A0A1Q8EBD4</accession>
<dbReference type="PROSITE" id="PS51186">
    <property type="entry name" value="GNAT"/>
    <property type="match status" value="1"/>
</dbReference>
<dbReference type="SUPFAM" id="SSF55729">
    <property type="entry name" value="Acyl-CoA N-acyltransferases (Nat)"/>
    <property type="match status" value="1"/>
</dbReference>
<gene>
    <name evidence="4" type="ORF">BU200_09235</name>
    <name evidence="6" type="ORF">E4U01_04255</name>
    <name evidence="5" type="ORF">NCTC12957_01948</name>
</gene>
<evidence type="ECO:0000259" key="3">
    <source>
        <dbReference type="PROSITE" id="PS51186"/>
    </source>
</evidence>
<keyword evidence="7" id="KW-1185">Reference proteome</keyword>
<proteinExistence type="predicted"/>
<dbReference type="Proteomes" id="UP000297747">
    <property type="component" value="Unassembled WGS sequence"/>
</dbReference>
<keyword evidence="1 5" id="KW-0808">Transferase</keyword>
<dbReference type="EC" id="2.3.1.-" evidence="5"/>
<reference evidence="5 8" key="3">
    <citation type="submission" date="2018-06" db="EMBL/GenBank/DDBJ databases">
        <authorList>
            <consortium name="Pathogen Informatics"/>
            <person name="Doyle S."/>
        </authorList>
    </citation>
    <scope>NUCLEOTIDE SEQUENCE [LARGE SCALE GENOMIC DNA]</scope>
    <source>
        <strain evidence="5 8">NCTC12957</strain>
    </source>
</reference>
<reference evidence="7" key="2">
    <citation type="submission" date="2016-12" db="EMBL/GenBank/DDBJ databases">
        <authorList>
            <person name="Gulvik C.A."/>
        </authorList>
    </citation>
    <scope>NUCLEOTIDE SEQUENCE [LARGE SCALE GENOMIC DNA]</scope>
    <source>
        <strain evidence="7">ATCC 51725</strain>
    </source>
</reference>
<dbReference type="Pfam" id="PF00583">
    <property type="entry name" value="Acetyltransf_1"/>
    <property type="match status" value="1"/>
</dbReference>
<dbReference type="GO" id="GO:0016747">
    <property type="term" value="F:acyltransferase activity, transferring groups other than amino-acyl groups"/>
    <property type="evidence" value="ECO:0007669"/>
    <property type="project" value="InterPro"/>
</dbReference>
<feature type="domain" description="N-acetyltransferase" evidence="3">
    <location>
        <begin position="5"/>
        <end position="145"/>
    </location>
</feature>
<dbReference type="Proteomes" id="UP000186437">
    <property type="component" value="Unassembled WGS sequence"/>
</dbReference>
<sequence length="145" mass="16470">MSGTILLVEKDDELAIWLGFASKVWSTDIDTLRTKFLRHQYPHEFLYWRAGKALAWLSLSLRKEYVEGCSNLPIAYLEGIGVAEEVRQQGIARELLAFARSWAKGQGCLQLASDCALENTLSQEFHARLGFHEVGRSVHYILDLD</sequence>
<dbReference type="PANTHER" id="PTHR43877:SF1">
    <property type="entry name" value="ACETYLTRANSFERASE"/>
    <property type="match status" value="1"/>
</dbReference>
<name>A0A1Q8EBD4_STRAI</name>
<evidence type="ECO:0000313" key="9">
    <source>
        <dbReference type="Proteomes" id="UP000297747"/>
    </source>
</evidence>
<dbReference type="InterPro" id="IPR016181">
    <property type="entry name" value="Acyl_CoA_acyltransferase"/>
</dbReference>
<evidence type="ECO:0000256" key="2">
    <source>
        <dbReference type="ARBA" id="ARBA00023315"/>
    </source>
</evidence>
<dbReference type="EMBL" id="MSJL01000055">
    <property type="protein sequence ID" value="OLF49091.1"/>
    <property type="molecule type" value="Genomic_DNA"/>
</dbReference>
<dbReference type="AlphaFoldDB" id="A0A1Q8EBD4"/>
<evidence type="ECO:0000313" key="5">
    <source>
        <dbReference type="EMBL" id="SUN08354.1"/>
    </source>
</evidence>
<protein>
    <submittedName>
        <fullName evidence="5">Acetyltransferase, GNAT family</fullName>
        <ecNumber evidence="5">2.3.1.-</ecNumber>
    </submittedName>
    <submittedName>
        <fullName evidence="6">GNAT family N-acetyltransferase</fullName>
    </submittedName>
</protein>
<dbReference type="EMBL" id="UHEN01000001">
    <property type="protein sequence ID" value="SUN08354.1"/>
    <property type="molecule type" value="Genomic_DNA"/>
</dbReference>
<evidence type="ECO:0000313" key="7">
    <source>
        <dbReference type="Proteomes" id="UP000186437"/>
    </source>
</evidence>
<dbReference type="EMBL" id="SPQA01000011">
    <property type="protein sequence ID" value="TFU30954.1"/>
    <property type="molecule type" value="Genomic_DNA"/>
</dbReference>
<dbReference type="InterPro" id="IPR050832">
    <property type="entry name" value="Bact_Acetyltransf"/>
</dbReference>
<evidence type="ECO:0000313" key="4">
    <source>
        <dbReference type="EMBL" id="OLF49091.1"/>
    </source>
</evidence>
<dbReference type="OrthoDB" id="118633at2"/>
<dbReference type="Gene3D" id="3.40.630.30">
    <property type="match status" value="1"/>
</dbReference>
<evidence type="ECO:0000313" key="8">
    <source>
        <dbReference type="Proteomes" id="UP000255213"/>
    </source>
</evidence>
<keyword evidence="2 5" id="KW-0012">Acyltransferase</keyword>